<feature type="region of interest" description="Disordered" evidence="1">
    <location>
        <begin position="1"/>
        <end position="105"/>
    </location>
</feature>
<reference evidence="3" key="1">
    <citation type="journal article" date="2023" name="Nat. Commun.">
        <title>Diploid and tetraploid genomes of Acorus and the evolution of monocots.</title>
        <authorList>
            <person name="Ma L."/>
            <person name="Liu K.W."/>
            <person name="Li Z."/>
            <person name="Hsiao Y.Y."/>
            <person name="Qi Y."/>
            <person name="Fu T."/>
            <person name="Tang G.D."/>
            <person name="Zhang D."/>
            <person name="Sun W.H."/>
            <person name="Liu D.K."/>
            <person name="Li Y."/>
            <person name="Chen G.Z."/>
            <person name="Liu X.D."/>
            <person name="Liao X.Y."/>
            <person name="Jiang Y.T."/>
            <person name="Yu X."/>
            <person name="Hao Y."/>
            <person name="Huang J."/>
            <person name="Zhao X.W."/>
            <person name="Ke S."/>
            <person name="Chen Y.Y."/>
            <person name="Wu W.L."/>
            <person name="Hsu J.L."/>
            <person name="Lin Y.F."/>
            <person name="Huang M.D."/>
            <person name="Li C.Y."/>
            <person name="Huang L."/>
            <person name="Wang Z.W."/>
            <person name="Zhao X."/>
            <person name="Zhong W.Y."/>
            <person name="Peng D.H."/>
            <person name="Ahmad S."/>
            <person name="Lan S."/>
            <person name="Zhang J.S."/>
            <person name="Tsai W.C."/>
            <person name="Van de Peer Y."/>
            <person name="Liu Z.J."/>
        </authorList>
    </citation>
    <scope>NUCLEOTIDE SEQUENCE</scope>
    <source>
        <strain evidence="3">CP</strain>
    </source>
</reference>
<feature type="compositionally biased region" description="Basic and acidic residues" evidence="1">
    <location>
        <begin position="82"/>
        <end position="92"/>
    </location>
</feature>
<keyword evidence="2" id="KW-0812">Transmembrane</keyword>
<feature type="transmembrane region" description="Helical" evidence="2">
    <location>
        <begin position="138"/>
        <end position="159"/>
    </location>
</feature>
<dbReference type="AlphaFoldDB" id="A0AAV9D595"/>
<organism evidence="3 4">
    <name type="scientific">Acorus calamus</name>
    <name type="common">Sweet flag</name>
    <dbReference type="NCBI Taxonomy" id="4465"/>
    <lineage>
        <taxon>Eukaryota</taxon>
        <taxon>Viridiplantae</taxon>
        <taxon>Streptophyta</taxon>
        <taxon>Embryophyta</taxon>
        <taxon>Tracheophyta</taxon>
        <taxon>Spermatophyta</taxon>
        <taxon>Magnoliopsida</taxon>
        <taxon>Liliopsida</taxon>
        <taxon>Acoraceae</taxon>
        <taxon>Acorus</taxon>
    </lineage>
</organism>
<gene>
    <name evidence="3" type="ORF">QJS10_CPA16g01677</name>
</gene>
<keyword evidence="2" id="KW-0472">Membrane</keyword>
<dbReference type="Proteomes" id="UP001180020">
    <property type="component" value="Unassembled WGS sequence"/>
</dbReference>
<sequence length="170" mass="18440">MPPFSTNQTPSKPPIRRSKGTPAKRSGSSSLSSKASGRDGSDESSKIVPKSLESCFSAVIDPSPEPKVADDGYHGKFVGDPAEERDSDRSEVIDEAPTPESKAVNDEELLDPAIDEMGASVDGRLRSFVDVMERIRTAVLWLFVVSLSLLAYSLLDLYFGNSFADYDHPT</sequence>
<evidence type="ECO:0000313" key="3">
    <source>
        <dbReference type="EMBL" id="KAK1295283.1"/>
    </source>
</evidence>
<comment type="caution">
    <text evidence="3">The sequence shown here is derived from an EMBL/GenBank/DDBJ whole genome shotgun (WGS) entry which is preliminary data.</text>
</comment>
<reference evidence="3" key="2">
    <citation type="submission" date="2023-06" db="EMBL/GenBank/DDBJ databases">
        <authorList>
            <person name="Ma L."/>
            <person name="Liu K.-W."/>
            <person name="Li Z."/>
            <person name="Hsiao Y.-Y."/>
            <person name="Qi Y."/>
            <person name="Fu T."/>
            <person name="Tang G."/>
            <person name="Zhang D."/>
            <person name="Sun W.-H."/>
            <person name="Liu D.-K."/>
            <person name="Li Y."/>
            <person name="Chen G.-Z."/>
            <person name="Liu X.-D."/>
            <person name="Liao X.-Y."/>
            <person name="Jiang Y.-T."/>
            <person name="Yu X."/>
            <person name="Hao Y."/>
            <person name="Huang J."/>
            <person name="Zhao X.-W."/>
            <person name="Ke S."/>
            <person name="Chen Y.-Y."/>
            <person name="Wu W.-L."/>
            <person name="Hsu J.-L."/>
            <person name="Lin Y.-F."/>
            <person name="Huang M.-D."/>
            <person name="Li C.-Y."/>
            <person name="Huang L."/>
            <person name="Wang Z.-W."/>
            <person name="Zhao X."/>
            <person name="Zhong W.-Y."/>
            <person name="Peng D.-H."/>
            <person name="Ahmad S."/>
            <person name="Lan S."/>
            <person name="Zhang J.-S."/>
            <person name="Tsai W.-C."/>
            <person name="Van De Peer Y."/>
            <person name="Liu Z.-J."/>
        </authorList>
    </citation>
    <scope>NUCLEOTIDE SEQUENCE</scope>
    <source>
        <strain evidence="3">CP</strain>
        <tissue evidence="3">Leaves</tissue>
    </source>
</reference>
<feature type="compositionally biased region" description="Polar residues" evidence="1">
    <location>
        <begin position="1"/>
        <end position="10"/>
    </location>
</feature>
<keyword evidence="4" id="KW-1185">Reference proteome</keyword>
<dbReference type="EMBL" id="JAUJYO010000016">
    <property type="protein sequence ID" value="KAK1295283.1"/>
    <property type="molecule type" value="Genomic_DNA"/>
</dbReference>
<keyword evidence="2" id="KW-1133">Transmembrane helix</keyword>
<protein>
    <submittedName>
        <fullName evidence="3">Uncharacterized protein</fullName>
    </submittedName>
</protein>
<evidence type="ECO:0000256" key="2">
    <source>
        <dbReference type="SAM" id="Phobius"/>
    </source>
</evidence>
<feature type="compositionally biased region" description="Basic and acidic residues" evidence="1">
    <location>
        <begin position="36"/>
        <end position="45"/>
    </location>
</feature>
<proteinExistence type="predicted"/>
<evidence type="ECO:0000313" key="4">
    <source>
        <dbReference type="Proteomes" id="UP001180020"/>
    </source>
</evidence>
<name>A0AAV9D595_ACOCL</name>
<evidence type="ECO:0000256" key="1">
    <source>
        <dbReference type="SAM" id="MobiDB-lite"/>
    </source>
</evidence>
<accession>A0AAV9D595</accession>
<feature type="compositionally biased region" description="Low complexity" evidence="1">
    <location>
        <begin position="23"/>
        <end position="35"/>
    </location>
</feature>